<comment type="subcellular location">
    <subcellularLocation>
        <location evidence="1">Nucleus</location>
    </subcellularLocation>
</comment>
<evidence type="ECO:0000256" key="1">
    <source>
        <dbReference type="ARBA" id="ARBA00004123"/>
    </source>
</evidence>
<dbReference type="InterPro" id="IPR036638">
    <property type="entry name" value="HLH_DNA-bd_sf"/>
</dbReference>
<dbReference type="OMA" id="GYETMLQ"/>
<dbReference type="GO" id="GO:0046983">
    <property type="term" value="F:protein dimerization activity"/>
    <property type="evidence" value="ECO:0007669"/>
    <property type="project" value="InterPro"/>
</dbReference>
<dbReference type="GeneTree" id="ENSGT00940000157377"/>
<dbReference type="Gene3D" id="4.10.280.10">
    <property type="entry name" value="Helix-loop-helix DNA-binding domain"/>
    <property type="match status" value="1"/>
</dbReference>
<dbReference type="HOGENOM" id="CLU_083204_0_0_1"/>
<keyword evidence="10" id="KW-1185">Reference proteome</keyword>
<dbReference type="SMART" id="SM00353">
    <property type="entry name" value="HLH"/>
    <property type="match status" value="1"/>
</dbReference>
<dbReference type="GO" id="GO:0005634">
    <property type="term" value="C:nucleus"/>
    <property type="evidence" value="ECO:0007669"/>
    <property type="project" value="UniProtKB-SubCell"/>
</dbReference>
<reference evidence="10" key="1">
    <citation type="submission" date="2003-08" db="EMBL/GenBank/DDBJ databases">
        <authorList>
            <person name="Birren B."/>
            <person name="Nusbaum C."/>
            <person name="Abebe A."/>
            <person name="Abouelleil A."/>
            <person name="Adekoya E."/>
            <person name="Ait-zahra M."/>
            <person name="Allen N."/>
            <person name="Allen T."/>
            <person name="An P."/>
            <person name="Anderson M."/>
            <person name="Anderson S."/>
            <person name="Arachchi H."/>
            <person name="Armbruster J."/>
            <person name="Bachantsang P."/>
            <person name="Baldwin J."/>
            <person name="Barry A."/>
            <person name="Bayul T."/>
            <person name="Blitshsteyn B."/>
            <person name="Bloom T."/>
            <person name="Blye J."/>
            <person name="Boguslavskiy L."/>
            <person name="Borowsky M."/>
            <person name="Boukhgalter B."/>
            <person name="Brunache A."/>
            <person name="Butler J."/>
            <person name="Calixte N."/>
            <person name="Calvo S."/>
            <person name="Camarata J."/>
            <person name="Campo K."/>
            <person name="Chang J."/>
            <person name="Cheshatsang Y."/>
            <person name="Citroen M."/>
            <person name="Collymore A."/>
            <person name="Considine T."/>
            <person name="Cook A."/>
            <person name="Cooke P."/>
            <person name="Corum B."/>
            <person name="Cuomo C."/>
            <person name="David R."/>
            <person name="Dawoe T."/>
            <person name="Degray S."/>
            <person name="Dodge S."/>
            <person name="Dooley K."/>
            <person name="Dorje P."/>
            <person name="Dorjee K."/>
            <person name="Dorris L."/>
            <person name="Duffey N."/>
            <person name="Dupes A."/>
            <person name="Elkins T."/>
            <person name="Engels R."/>
            <person name="Erickson J."/>
            <person name="Farina A."/>
            <person name="Faro S."/>
            <person name="Ferreira P."/>
            <person name="Fischer H."/>
            <person name="Fitzgerald M."/>
            <person name="Foley K."/>
            <person name="Gage D."/>
            <person name="Galagan J."/>
            <person name="Gearin G."/>
            <person name="Gnerre S."/>
            <person name="Gnirke A."/>
            <person name="Goyette A."/>
            <person name="Graham J."/>
            <person name="Grandbois E."/>
            <person name="Gyaltsen K."/>
            <person name="Hafez N."/>
            <person name="Hagopian D."/>
            <person name="Hagos B."/>
            <person name="Hall J."/>
            <person name="Hatcher B."/>
            <person name="Heller A."/>
            <person name="Higgins H."/>
            <person name="Honan T."/>
            <person name="Horn A."/>
            <person name="Houde N."/>
            <person name="Hughes L."/>
            <person name="Hulme W."/>
            <person name="Husby E."/>
            <person name="Iliev I."/>
            <person name="Jaffe D."/>
            <person name="Jones C."/>
            <person name="Kamal M."/>
            <person name="Kamat A."/>
            <person name="Kamvysselis M."/>
            <person name="Karlsson E."/>
            <person name="Kells C."/>
            <person name="Kieu A."/>
            <person name="Kisner P."/>
            <person name="Kodira C."/>
            <person name="Kulbokas E."/>
            <person name="Labutti K."/>
            <person name="Lama D."/>
            <person name="Landers T."/>
            <person name="Leger J."/>
            <person name="Levine S."/>
            <person name="Lewis D."/>
            <person name="Lewis T."/>
            <person name="Lindblad-toh K."/>
            <person name="Liu X."/>
            <person name="Lokyitsang T."/>
            <person name="Lokyitsang Y."/>
            <person name="Lucien O."/>
            <person name="Lui A."/>
            <person name="Ma L.J."/>
            <person name="Mabbitt R."/>
            <person name="Macdonald J."/>
            <person name="Maclean C."/>
            <person name="Major J."/>
            <person name="Manning J."/>
            <person name="Marabella R."/>
            <person name="Maru K."/>
            <person name="Matthews C."/>
            <person name="Mauceli E."/>
            <person name="Mccarthy M."/>
            <person name="Mcdonough S."/>
            <person name="Mcghee T."/>
            <person name="Meldrim J."/>
            <person name="Meneus L."/>
            <person name="Mesirov J."/>
            <person name="Mihalev A."/>
            <person name="Mihova T."/>
            <person name="Mikkelsen T."/>
            <person name="Mlenga V."/>
            <person name="Moru K."/>
            <person name="Mozes J."/>
            <person name="Mulrain L."/>
            <person name="Munson G."/>
            <person name="Naylor J."/>
            <person name="Newes C."/>
            <person name="Nguyen C."/>
            <person name="Nguyen N."/>
            <person name="Nguyen T."/>
            <person name="Nicol R."/>
            <person name="Nielsen C."/>
            <person name="Nizzari M."/>
            <person name="Norbu C."/>
            <person name="Norbu N."/>
            <person name="O'donnell P."/>
            <person name="Okoawo O."/>
            <person name="O'leary S."/>
            <person name="Omotosho B."/>
            <person name="O'neill K."/>
            <person name="Osman S."/>
            <person name="Parker S."/>
            <person name="Perrin D."/>
            <person name="Phunkhang P."/>
            <person name="Piqani B."/>
            <person name="Purcell S."/>
            <person name="Rachupka T."/>
            <person name="Ramasamy U."/>
            <person name="Rameau R."/>
            <person name="Ray V."/>
            <person name="Raymond C."/>
            <person name="Retta R."/>
            <person name="Richardson S."/>
            <person name="Rise C."/>
            <person name="Rodriguez J."/>
            <person name="Rogers J."/>
            <person name="Rogov P."/>
            <person name="Rutman M."/>
            <person name="Schupbach R."/>
            <person name="Seaman C."/>
            <person name="Settipalli S."/>
            <person name="Sharpe T."/>
            <person name="Sheridan J."/>
            <person name="Sherpa N."/>
            <person name="Shi J."/>
            <person name="Smirnov S."/>
            <person name="Smith C."/>
            <person name="Sougnez C."/>
            <person name="Spencer B."/>
            <person name="Stalker J."/>
            <person name="Stange-thomann N."/>
            <person name="Stavropoulos S."/>
            <person name="Stetson K."/>
            <person name="Stone C."/>
            <person name="Stone S."/>
            <person name="Stubbs M."/>
            <person name="Talamas J."/>
            <person name="Tchuinga P."/>
            <person name="Tenzing P."/>
            <person name="Tesfaye S."/>
            <person name="Theodore J."/>
            <person name="Thoulutsang Y."/>
            <person name="Topham K."/>
            <person name="Towey S."/>
            <person name="Tsamla T."/>
            <person name="Tsomo N."/>
            <person name="Vallee D."/>
            <person name="Vassiliev H."/>
            <person name="Venkataraman V."/>
            <person name="Vinson J."/>
            <person name="Vo A."/>
            <person name="Wade C."/>
            <person name="Wang S."/>
            <person name="Wangchuk T."/>
            <person name="Wangdi T."/>
            <person name="Whittaker C."/>
            <person name="Wilkinson J."/>
            <person name="Wu Y."/>
            <person name="Wyman D."/>
            <person name="Yadav S."/>
            <person name="Yang S."/>
            <person name="Yang X."/>
            <person name="Yeager S."/>
            <person name="Yee E."/>
            <person name="Young G."/>
            <person name="Zainoun J."/>
            <person name="Zembeck L."/>
            <person name="Zimmer A."/>
            <person name="Zody M."/>
            <person name="Lander E."/>
        </authorList>
    </citation>
    <scope>NUCLEOTIDE SEQUENCE [LARGE SCALE GENOMIC DNA]</scope>
</reference>
<evidence type="ECO:0000259" key="8">
    <source>
        <dbReference type="PROSITE" id="PS50888"/>
    </source>
</evidence>
<dbReference type="PANTHER" id="PTHR15741">
    <property type="entry name" value="BASIC HELIX-LOOP-HELIX ZIP TRANSCRIPTION FACTOR"/>
    <property type="match status" value="1"/>
</dbReference>
<dbReference type="eggNOG" id="KOG1319">
    <property type="taxonomic scope" value="Eukaryota"/>
</dbReference>
<evidence type="ECO:0000256" key="2">
    <source>
        <dbReference type="ARBA" id="ARBA00023015"/>
    </source>
</evidence>
<dbReference type="GO" id="GO:0000981">
    <property type="term" value="F:DNA-binding transcription factor activity, RNA polymerase II-specific"/>
    <property type="evidence" value="ECO:0007669"/>
    <property type="project" value="TreeGrafter"/>
</dbReference>
<reference evidence="9" key="3">
    <citation type="submission" date="2025-09" db="UniProtKB">
        <authorList>
            <consortium name="Ensembl"/>
        </authorList>
    </citation>
    <scope>IDENTIFICATION</scope>
</reference>
<evidence type="ECO:0000256" key="4">
    <source>
        <dbReference type="ARBA" id="ARBA00023163"/>
    </source>
</evidence>
<dbReference type="AlphaFoldDB" id="H2YTW9"/>
<organism evidence="9 10">
    <name type="scientific">Ciona savignyi</name>
    <name type="common">Pacific transparent sea squirt</name>
    <dbReference type="NCBI Taxonomy" id="51511"/>
    <lineage>
        <taxon>Eukaryota</taxon>
        <taxon>Metazoa</taxon>
        <taxon>Chordata</taxon>
        <taxon>Tunicata</taxon>
        <taxon>Ascidiacea</taxon>
        <taxon>Phlebobranchia</taxon>
        <taxon>Cionidae</taxon>
        <taxon>Ciona</taxon>
    </lineage>
</organism>
<dbReference type="PANTHER" id="PTHR15741:SF25">
    <property type="entry name" value="MAX-LIKE PROTEIN X"/>
    <property type="match status" value="1"/>
</dbReference>
<dbReference type="InterPro" id="IPR011598">
    <property type="entry name" value="bHLH_dom"/>
</dbReference>
<dbReference type="CDD" id="cd19687">
    <property type="entry name" value="bHLHzip_Mlx"/>
    <property type="match status" value="1"/>
</dbReference>
<feature type="compositionally biased region" description="Polar residues" evidence="7">
    <location>
        <begin position="1"/>
        <end position="16"/>
    </location>
</feature>
<dbReference type="InParanoid" id="H2YTW9"/>
<keyword evidence="6" id="KW-0175">Coiled coil</keyword>
<evidence type="ECO:0000313" key="10">
    <source>
        <dbReference type="Proteomes" id="UP000007875"/>
    </source>
</evidence>
<keyword evidence="2" id="KW-0805">Transcription regulation</keyword>
<dbReference type="Ensembl" id="ENSCSAVT00000008892.1">
    <property type="protein sequence ID" value="ENSCSAVP00000008779.1"/>
    <property type="gene ID" value="ENSCSAVG00000005207.1"/>
</dbReference>
<evidence type="ECO:0000256" key="5">
    <source>
        <dbReference type="ARBA" id="ARBA00023242"/>
    </source>
</evidence>
<evidence type="ECO:0000256" key="7">
    <source>
        <dbReference type="SAM" id="MobiDB-lite"/>
    </source>
</evidence>
<dbReference type="GO" id="GO:0000978">
    <property type="term" value="F:RNA polymerase II cis-regulatory region sequence-specific DNA binding"/>
    <property type="evidence" value="ECO:0007669"/>
    <property type="project" value="TreeGrafter"/>
</dbReference>
<feature type="compositionally biased region" description="Low complexity" evidence="7">
    <location>
        <begin position="34"/>
        <end position="45"/>
    </location>
</feature>
<keyword evidence="4" id="KW-0804">Transcription</keyword>
<accession>H2YTW9</accession>
<dbReference type="Proteomes" id="UP000007875">
    <property type="component" value="Unassembled WGS sequence"/>
</dbReference>
<feature type="coiled-coil region" evidence="6">
    <location>
        <begin position="118"/>
        <end position="145"/>
    </location>
</feature>
<feature type="compositionally biased region" description="Basic and acidic residues" evidence="7">
    <location>
        <begin position="54"/>
        <end position="76"/>
    </location>
</feature>
<name>H2YTW9_CIOSA</name>
<evidence type="ECO:0000313" key="9">
    <source>
        <dbReference type="Ensembl" id="ENSCSAVP00000008779.1"/>
    </source>
</evidence>
<feature type="region of interest" description="Disordered" evidence="7">
    <location>
        <begin position="1"/>
        <end position="76"/>
    </location>
</feature>
<sequence length="235" mass="26872">MAGPSFNDSNFDQLNDSPCHPDIEMAATTSLHISNPSSAASSVPNTDEEDDEAVDKLQTYKERRREAHTQAEKKRREAIRKGYDELQLIIPNLQQEDTIGGSQKLSKAVILQRSLSYVEFLQQQKKKQIEELNQLRKEKMALAIMKASYEQIVKQQLKTGTGVQGKVSEDLKFNIFQQLMEKMFVSFNEAVSTDTFQDASHCIINWIEEHCKPQRLRTVVNEVLMMASNSMYYCS</sequence>
<protein>
    <recommendedName>
        <fullName evidence="8">BHLH domain-containing protein</fullName>
    </recommendedName>
</protein>
<proteinExistence type="predicted"/>
<keyword evidence="3" id="KW-0238">DNA-binding</keyword>
<feature type="domain" description="BHLH" evidence="8">
    <location>
        <begin position="63"/>
        <end position="121"/>
    </location>
</feature>
<keyword evidence="5" id="KW-0539">Nucleus</keyword>
<evidence type="ECO:0000256" key="3">
    <source>
        <dbReference type="ARBA" id="ARBA00023125"/>
    </source>
</evidence>
<dbReference type="FunCoup" id="H2YTW9">
    <property type="interactions" value="2"/>
</dbReference>
<dbReference type="Pfam" id="PF00010">
    <property type="entry name" value="HLH"/>
    <property type="match status" value="1"/>
</dbReference>
<evidence type="ECO:0000256" key="6">
    <source>
        <dbReference type="SAM" id="Coils"/>
    </source>
</evidence>
<reference evidence="9" key="2">
    <citation type="submission" date="2025-08" db="UniProtKB">
        <authorList>
            <consortium name="Ensembl"/>
        </authorList>
    </citation>
    <scope>IDENTIFICATION</scope>
</reference>
<dbReference type="PROSITE" id="PS50888">
    <property type="entry name" value="BHLH"/>
    <property type="match status" value="1"/>
</dbReference>
<dbReference type="SUPFAM" id="SSF47459">
    <property type="entry name" value="HLH, helix-loop-helix DNA-binding domain"/>
    <property type="match status" value="1"/>
</dbReference>
<dbReference type="STRING" id="51511.ENSCSAVP00000008779"/>
<dbReference type="InterPro" id="IPR052207">
    <property type="entry name" value="Max-like/E-box_TFs"/>
</dbReference>